<proteinExistence type="predicted"/>
<feature type="compositionally biased region" description="Basic and acidic residues" evidence="1">
    <location>
        <begin position="119"/>
        <end position="129"/>
    </location>
</feature>
<gene>
    <name evidence="2" type="ORF">CR152_15575</name>
</gene>
<reference evidence="2" key="1">
    <citation type="submission" date="2017-10" db="EMBL/GenBank/DDBJ databases">
        <title>Massilia psychrophilum sp. nov., a novel purple-pigmented bacterium isolated from Tianshan glacier, Xinjiang Municipality, China.</title>
        <authorList>
            <person name="Wang H."/>
        </authorList>
    </citation>
    <scope>NUCLEOTIDE SEQUENCE [LARGE SCALE GENOMIC DNA]</scope>
    <source>
        <strain evidence="2">B2</strain>
    </source>
</reference>
<sequence length="129" mass="14262">MADLDMVSPVERLYAKLLAALCRSARAKPAEQRVLVMRGIVRSIGGNSEPERTGITNLVFLELSTTDTQELSTDLSEIIASGIATTAHSVARPSARPAFTRERRRHQPGDALSTPWLPGRERRQRPDRS</sequence>
<feature type="region of interest" description="Disordered" evidence="1">
    <location>
        <begin position="90"/>
        <end position="129"/>
    </location>
</feature>
<dbReference type="KEGG" id="mass:CR152_15575"/>
<keyword evidence="3" id="KW-1185">Reference proteome</keyword>
<dbReference type="AlphaFoldDB" id="A0A2D2DLB9"/>
<evidence type="ECO:0000313" key="2">
    <source>
        <dbReference type="EMBL" id="ATQ75787.1"/>
    </source>
</evidence>
<organism evidence="2 3">
    <name type="scientific">Massilia violaceinigra</name>
    <dbReference type="NCBI Taxonomy" id="2045208"/>
    <lineage>
        <taxon>Bacteria</taxon>
        <taxon>Pseudomonadati</taxon>
        <taxon>Pseudomonadota</taxon>
        <taxon>Betaproteobacteria</taxon>
        <taxon>Burkholderiales</taxon>
        <taxon>Oxalobacteraceae</taxon>
        <taxon>Telluria group</taxon>
        <taxon>Massilia</taxon>
    </lineage>
</organism>
<dbReference type="Proteomes" id="UP000229897">
    <property type="component" value="Chromosome"/>
</dbReference>
<name>A0A2D2DLB9_9BURK</name>
<accession>A0A2D2DLB9</accession>
<dbReference type="EMBL" id="CP024608">
    <property type="protein sequence ID" value="ATQ75787.1"/>
    <property type="molecule type" value="Genomic_DNA"/>
</dbReference>
<evidence type="ECO:0000256" key="1">
    <source>
        <dbReference type="SAM" id="MobiDB-lite"/>
    </source>
</evidence>
<dbReference type="RefSeq" id="WP_099875842.1">
    <property type="nucleotide sequence ID" value="NZ_CP024608.1"/>
</dbReference>
<protein>
    <submittedName>
        <fullName evidence="2">Uncharacterized protein</fullName>
    </submittedName>
</protein>
<evidence type="ECO:0000313" key="3">
    <source>
        <dbReference type="Proteomes" id="UP000229897"/>
    </source>
</evidence>